<accession>A0ABP7GH66</accession>
<sequence>MSTEPPGTDPGSTDPRGGDPRAAVPNRADLGKDPGRVSGMFDQVAAGYDRTNTVLSLGNDKLWRVATARAVAPRAGQRILDLAAGTAASSVALARRGAAVVAADFSPGMIAEGRRRHADVANLTFEQADATALPFADDTFDTVTISFGLRNVHDPRRALAEMLRVTKPGGRLVICEFSHPQSRVFGGLYAFYNNRILPVVAGAVSSNAEAYEYLNESIRDWPGQRALAGWIRDAGWTGVAYRDLTFGIVALHRASKPGAAPTEPVTGA</sequence>
<dbReference type="Pfam" id="PF01209">
    <property type="entry name" value="Ubie_methyltran"/>
    <property type="match status" value="1"/>
</dbReference>
<evidence type="ECO:0000256" key="3">
    <source>
        <dbReference type="ARBA" id="ARBA00022691"/>
    </source>
</evidence>
<feature type="binding site" evidence="4">
    <location>
        <position position="146"/>
    </location>
    <ligand>
        <name>S-adenosyl-L-methionine</name>
        <dbReference type="ChEBI" id="CHEBI:59789"/>
    </ligand>
</feature>
<evidence type="ECO:0000313" key="7">
    <source>
        <dbReference type="Proteomes" id="UP001500540"/>
    </source>
</evidence>
<feature type="binding site" evidence="4">
    <location>
        <position position="104"/>
    </location>
    <ligand>
        <name>S-adenosyl-L-methionine</name>
        <dbReference type="ChEBI" id="CHEBI:59789"/>
    </ligand>
</feature>
<dbReference type="Gene3D" id="3.40.50.150">
    <property type="entry name" value="Vaccinia Virus protein VP39"/>
    <property type="match status" value="1"/>
</dbReference>
<feature type="binding site" evidence="4">
    <location>
        <position position="86"/>
    </location>
    <ligand>
        <name>S-adenosyl-L-methionine</name>
        <dbReference type="ChEBI" id="CHEBI:59789"/>
    </ligand>
</feature>
<evidence type="ECO:0000256" key="5">
    <source>
        <dbReference type="SAM" id="MobiDB-lite"/>
    </source>
</evidence>
<keyword evidence="4" id="KW-0474">Menaquinone biosynthesis</keyword>
<gene>
    <name evidence="4" type="primary">menG</name>
    <name evidence="6" type="ORF">GCM10022240_17610</name>
</gene>
<keyword evidence="3 4" id="KW-0949">S-adenosyl-L-methionine</keyword>
<reference evidence="7" key="1">
    <citation type="journal article" date="2019" name="Int. J. Syst. Evol. Microbiol.">
        <title>The Global Catalogue of Microorganisms (GCM) 10K type strain sequencing project: providing services to taxonomists for standard genome sequencing and annotation.</title>
        <authorList>
            <consortium name="The Broad Institute Genomics Platform"/>
            <consortium name="The Broad Institute Genome Sequencing Center for Infectious Disease"/>
            <person name="Wu L."/>
            <person name="Ma J."/>
        </authorList>
    </citation>
    <scope>NUCLEOTIDE SEQUENCE [LARGE SCALE GENOMIC DNA]</scope>
    <source>
        <strain evidence="7">JCM 16950</strain>
    </source>
</reference>
<name>A0ABP7GH66_9MICO</name>
<dbReference type="InterPro" id="IPR029063">
    <property type="entry name" value="SAM-dependent_MTases_sf"/>
</dbReference>
<comment type="catalytic activity">
    <reaction evidence="4">
        <text>a 2-demethylmenaquinol + S-adenosyl-L-methionine = a menaquinol + S-adenosyl-L-homocysteine + H(+)</text>
        <dbReference type="Rhea" id="RHEA:42640"/>
        <dbReference type="Rhea" id="RHEA-COMP:9539"/>
        <dbReference type="Rhea" id="RHEA-COMP:9563"/>
        <dbReference type="ChEBI" id="CHEBI:15378"/>
        <dbReference type="ChEBI" id="CHEBI:18151"/>
        <dbReference type="ChEBI" id="CHEBI:55437"/>
        <dbReference type="ChEBI" id="CHEBI:57856"/>
        <dbReference type="ChEBI" id="CHEBI:59789"/>
        <dbReference type="EC" id="2.1.1.163"/>
    </reaction>
</comment>
<dbReference type="GO" id="GO:0008168">
    <property type="term" value="F:methyltransferase activity"/>
    <property type="evidence" value="ECO:0007669"/>
    <property type="project" value="UniProtKB-KW"/>
</dbReference>
<dbReference type="CDD" id="cd02440">
    <property type="entry name" value="AdoMet_MTases"/>
    <property type="match status" value="1"/>
</dbReference>
<feature type="binding site" evidence="4">
    <location>
        <begin position="129"/>
        <end position="130"/>
    </location>
    <ligand>
        <name>S-adenosyl-L-methionine</name>
        <dbReference type="ChEBI" id="CHEBI:59789"/>
    </ligand>
</feature>
<dbReference type="EMBL" id="BAABAF010000006">
    <property type="protein sequence ID" value="GAA3765692.1"/>
    <property type="molecule type" value="Genomic_DNA"/>
</dbReference>
<comment type="pathway">
    <text evidence="4">Quinol/quinone metabolism; menaquinone biosynthesis; menaquinol from 1,4-dihydroxy-2-naphthoate: step 2/2.</text>
</comment>
<organism evidence="6 7">
    <name type="scientific">Microbacterium kribbense</name>
    <dbReference type="NCBI Taxonomy" id="433645"/>
    <lineage>
        <taxon>Bacteria</taxon>
        <taxon>Bacillati</taxon>
        <taxon>Actinomycetota</taxon>
        <taxon>Actinomycetes</taxon>
        <taxon>Micrococcales</taxon>
        <taxon>Microbacteriaceae</taxon>
        <taxon>Microbacterium</taxon>
    </lineage>
</organism>
<dbReference type="GO" id="GO:0032259">
    <property type="term" value="P:methylation"/>
    <property type="evidence" value="ECO:0007669"/>
    <property type="project" value="UniProtKB-KW"/>
</dbReference>
<dbReference type="Proteomes" id="UP001500540">
    <property type="component" value="Unassembled WGS sequence"/>
</dbReference>
<proteinExistence type="inferred from homology"/>
<comment type="similarity">
    <text evidence="4">Belongs to the class I-like SAM-binding methyltransferase superfamily. MenG/UbiE family.</text>
</comment>
<evidence type="ECO:0000313" key="6">
    <source>
        <dbReference type="EMBL" id="GAA3765692.1"/>
    </source>
</evidence>
<dbReference type="EC" id="2.1.1.163" evidence="4"/>
<keyword evidence="1 4" id="KW-0489">Methyltransferase</keyword>
<dbReference type="HAMAP" id="MF_01813">
    <property type="entry name" value="MenG_UbiE_methyltr"/>
    <property type="match status" value="1"/>
</dbReference>
<comment type="function">
    <text evidence="4">Methyltransferase required for the conversion of demethylmenaquinol (DMKH2) to menaquinol (MKH2).</text>
</comment>
<dbReference type="NCBIfam" id="TIGR01934">
    <property type="entry name" value="MenG_MenH_UbiE"/>
    <property type="match status" value="1"/>
</dbReference>
<keyword evidence="2 4" id="KW-0808">Transferase</keyword>
<dbReference type="PROSITE" id="PS01183">
    <property type="entry name" value="UBIE_1"/>
    <property type="match status" value="1"/>
</dbReference>
<dbReference type="PROSITE" id="PS01184">
    <property type="entry name" value="UBIE_2"/>
    <property type="match status" value="1"/>
</dbReference>
<protein>
    <recommendedName>
        <fullName evidence="4">Demethylmenaquinone methyltransferase</fullName>
        <ecNumber evidence="4">2.1.1.163</ecNumber>
    </recommendedName>
</protein>
<dbReference type="SUPFAM" id="SSF53335">
    <property type="entry name" value="S-adenosyl-L-methionine-dependent methyltransferases"/>
    <property type="match status" value="1"/>
</dbReference>
<evidence type="ECO:0000256" key="4">
    <source>
        <dbReference type="HAMAP-Rule" id="MF_01813"/>
    </source>
</evidence>
<evidence type="ECO:0000256" key="1">
    <source>
        <dbReference type="ARBA" id="ARBA00022603"/>
    </source>
</evidence>
<dbReference type="PROSITE" id="PS51608">
    <property type="entry name" value="SAM_MT_UBIE"/>
    <property type="match status" value="1"/>
</dbReference>
<keyword evidence="7" id="KW-1185">Reference proteome</keyword>
<evidence type="ECO:0000256" key="2">
    <source>
        <dbReference type="ARBA" id="ARBA00022679"/>
    </source>
</evidence>
<dbReference type="InterPro" id="IPR004033">
    <property type="entry name" value="UbiE/COQ5_MeTrFase"/>
</dbReference>
<dbReference type="PANTHER" id="PTHR43591:SF24">
    <property type="entry name" value="2-METHOXY-6-POLYPRENYL-1,4-BENZOQUINOL METHYLASE, MITOCHONDRIAL"/>
    <property type="match status" value="1"/>
</dbReference>
<dbReference type="PANTHER" id="PTHR43591">
    <property type="entry name" value="METHYLTRANSFERASE"/>
    <property type="match status" value="1"/>
</dbReference>
<dbReference type="InterPro" id="IPR023576">
    <property type="entry name" value="UbiE/COQ5_MeTrFase_CS"/>
</dbReference>
<feature type="region of interest" description="Disordered" evidence="5">
    <location>
        <begin position="1"/>
        <end position="37"/>
    </location>
</feature>
<comment type="caution">
    <text evidence="6">The sequence shown here is derived from an EMBL/GenBank/DDBJ whole genome shotgun (WGS) entry which is preliminary data.</text>
</comment>